<dbReference type="InterPro" id="IPR029000">
    <property type="entry name" value="Cyclophilin-like_dom_sf"/>
</dbReference>
<keyword evidence="2 5" id="KW-0378">Hydrolase</keyword>
<sequence length="238" mass="26475">MEYKLSPMGDQSILIELGNTIDLATHDIVQHVVTCLDSMDHAWIIEYIPAFTSITVIYDPVQVLEIEANPFKSPYHIVANIIEEQIQQIAVLETKKQRTIEIPVLYGGEYGPDISIVAEHNHLTIEEVISFHTAGEYTVYMIGFAPGFPYIGGLPKRIATPRKTTPRSVTPARSVGIAGEQTGVYSIESPGGWQVIGRTPLELFQPNDPEPTLLQTGDKIKFKSVTKEVYDHLEAKLC</sequence>
<keyword evidence="6" id="KW-1185">Reference proteome</keyword>
<dbReference type="RefSeq" id="WP_268778936.1">
    <property type="nucleotide sequence ID" value="NZ_JAPRAT010000003.1"/>
</dbReference>
<dbReference type="Gene3D" id="3.30.1360.40">
    <property type="match status" value="1"/>
</dbReference>
<keyword evidence="3" id="KW-0067">ATP-binding</keyword>
<dbReference type="PANTHER" id="PTHR34698:SF2">
    <property type="entry name" value="5-OXOPROLINASE SUBUNIT B"/>
    <property type="match status" value="1"/>
</dbReference>
<dbReference type="Gene3D" id="2.40.100.10">
    <property type="entry name" value="Cyclophilin-like"/>
    <property type="match status" value="1"/>
</dbReference>
<reference evidence="5" key="1">
    <citation type="submission" date="2022-11" db="EMBL/GenBank/DDBJ databases">
        <title>WGS of Natronobacillus azotifigens 24KS-1, an anaerobic diazotrophic haloalkaliphile from soda-rich habitats.</title>
        <authorList>
            <person name="Sorokin D.Y."/>
            <person name="Merkel A.Y."/>
        </authorList>
    </citation>
    <scope>NUCLEOTIDE SEQUENCE</scope>
    <source>
        <strain evidence="5">24KS-1</strain>
    </source>
</reference>
<name>A0A9J6R9E7_9BACI</name>
<keyword evidence="1" id="KW-0547">Nucleotide-binding</keyword>
<evidence type="ECO:0000313" key="6">
    <source>
        <dbReference type="Proteomes" id="UP001084197"/>
    </source>
</evidence>
<dbReference type="SUPFAM" id="SSF160467">
    <property type="entry name" value="PH0987 N-terminal domain-like"/>
    <property type="match status" value="1"/>
</dbReference>
<evidence type="ECO:0000256" key="1">
    <source>
        <dbReference type="ARBA" id="ARBA00022741"/>
    </source>
</evidence>
<gene>
    <name evidence="5" type="primary">pxpB</name>
    <name evidence="5" type="ORF">OWO01_02985</name>
</gene>
<dbReference type="InterPro" id="IPR003833">
    <property type="entry name" value="CT_C_D"/>
</dbReference>
<comment type="caution">
    <text evidence="5">The sequence shown here is derived from an EMBL/GenBank/DDBJ whole genome shotgun (WGS) entry which is preliminary data.</text>
</comment>
<dbReference type="EC" id="3.5.2.9" evidence="5"/>
<evidence type="ECO:0000259" key="4">
    <source>
        <dbReference type="SMART" id="SM00796"/>
    </source>
</evidence>
<dbReference type="Proteomes" id="UP001084197">
    <property type="component" value="Unassembled WGS sequence"/>
</dbReference>
<dbReference type="AlphaFoldDB" id="A0A9J6R9E7"/>
<dbReference type="GO" id="GO:0017168">
    <property type="term" value="F:5-oxoprolinase (ATP-hydrolyzing) activity"/>
    <property type="evidence" value="ECO:0007669"/>
    <property type="project" value="UniProtKB-EC"/>
</dbReference>
<organism evidence="5 6">
    <name type="scientific">Natronobacillus azotifigens</name>
    <dbReference type="NCBI Taxonomy" id="472978"/>
    <lineage>
        <taxon>Bacteria</taxon>
        <taxon>Bacillati</taxon>
        <taxon>Bacillota</taxon>
        <taxon>Bacilli</taxon>
        <taxon>Bacillales</taxon>
        <taxon>Bacillaceae</taxon>
        <taxon>Natronobacillus</taxon>
    </lineage>
</organism>
<dbReference type="InterPro" id="IPR010016">
    <property type="entry name" value="PxpB"/>
</dbReference>
<accession>A0A9J6R9E7</accession>
<proteinExistence type="predicted"/>
<evidence type="ECO:0000256" key="2">
    <source>
        <dbReference type="ARBA" id="ARBA00022801"/>
    </source>
</evidence>
<dbReference type="SMART" id="SM00796">
    <property type="entry name" value="AHS1"/>
    <property type="match status" value="1"/>
</dbReference>
<dbReference type="SUPFAM" id="SSF50891">
    <property type="entry name" value="Cyclophilin-like"/>
    <property type="match status" value="1"/>
</dbReference>
<feature type="domain" description="Carboxyltransferase" evidence="4">
    <location>
        <begin position="3"/>
        <end position="214"/>
    </location>
</feature>
<dbReference type="Pfam" id="PF02682">
    <property type="entry name" value="CT_C_D"/>
    <property type="match status" value="1"/>
</dbReference>
<dbReference type="PANTHER" id="PTHR34698">
    <property type="entry name" value="5-OXOPROLINASE SUBUNIT B"/>
    <property type="match status" value="1"/>
</dbReference>
<dbReference type="NCBIfam" id="TIGR00370">
    <property type="entry name" value="5-oxoprolinase subunit PxpB"/>
    <property type="match status" value="1"/>
</dbReference>
<protein>
    <submittedName>
        <fullName evidence="5">5-oxoprolinase subunit PxpB</fullName>
        <ecNumber evidence="5">3.5.2.9</ecNumber>
    </submittedName>
</protein>
<evidence type="ECO:0000256" key="3">
    <source>
        <dbReference type="ARBA" id="ARBA00022840"/>
    </source>
</evidence>
<evidence type="ECO:0000313" key="5">
    <source>
        <dbReference type="EMBL" id="MCZ0702175.1"/>
    </source>
</evidence>
<dbReference type="EMBL" id="JAPRAT010000003">
    <property type="protein sequence ID" value="MCZ0702175.1"/>
    <property type="molecule type" value="Genomic_DNA"/>
</dbReference>
<dbReference type="GO" id="GO:0005524">
    <property type="term" value="F:ATP binding"/>
    <property type="evidence" value="ECO:0007669"/>
    <property type="project" value="UniProtKB-KW"/>
</dbReference>